<evidence type="ECO:0000313" key="3">
    <source>
        <dbReference type="Proteomes" id="UP001177080"/>
    </source>
</evidence>
<comment type="caution">
    <text evidence="2">The sequence shown here is derived from an EMBL/GenBank/DDBJ whole genome shotgun (WGS) entry which is preliminary data.</text>
</comment>
<feature type="domain" description="Phage head morphogenesis" evidence="1">
    <location>
        <begin position="227"/>
        <end position="334"/>
    </location>
</feature>
<dbReference type="EMBL" id="WHSC02000007">
    <property type="protein sequence ID" value="MDO6123192.1"/>
    <property type="molecule type" value="Genomic_DNA"/>
</dbReference>
<dbReference type="RefSeq" id="WP_244760814.1">
    <property type="nucleotide sequence ID" value="NZ_JALJCJ010000002.1"/>
</dbReference>
<sequence>MAKRPSQRNHIRGLLDELEPELRKAFEESIDNLKAGVRLAEIVTRLEERDIEGAIRAMGIEASAYRPLKKATEAVFEAGGDEAAKRVPRVTESNGSTALFRFDIEHPTAAQDLRLYSSRLITGDLVPDQIDAIRNTLANGIQMGRAPRRTALDIVGRQSAVTGRREGGIIGLSSRQAEHVEAFRRRLSSGDPSEMRKVFEMTRRDKRFDATIRSAIKAGKPVDQATIDRMAGRYADRLLLLRGETIARTETMTAFNKGQLAAMRQAIAEGRVSETIITKVWHAFIDKRTRDSHLHLNNKAVAFREPFRAISGAELQYPGDPNGGASEIINCRCWMETKIDFLADID</sequence>
<gene>
    <name evidence="2" type="ORF">GB928_018550</name>
</gene>
<name>A0ABT8XHI3_9HYPH</name>
<dbReference type="InterPro" id="IPR006528">
    <property type="entry name" value="Phage_head_morphogenesis_dom"/>
</dbReference>
<reference evidence="2" key="1">
    <citation type="submission" date="2022-04" db="EMBL/GenBank/DDBJ databases">
        <title>Shinella lacus sp. nov., a novel member of the genus Shinella from water.</title>
        <authorList>
            <person name="Deng Y."/>
        </authorList>
    </citation>
    <scope>NUCLEOTIDE SEQUENCE</scope>
    <source>
        <strain evidence="2">JCM 31239</strain>
    </source>
</reference>
<protein>
    <submittedName>
        <fullName evidence="2">Phage head morphogenesis protein</fullName>
    </submittedName>
</protein>
<evidence type="ECO:0000313" key="2">
    <source>
        <dbReference type="EMBL" id="MDO6123192.1"/>
    </source>
</evidence>
<keyword evidence="3" id="KW-1185">Reference proteome</keyword>
<dbReference type="Proteomes" id="UP001177080">
    <property type="component" value="Unassembled WGS sequence"/>
</dbReference>
<evidence type="ECO:0000259" key="1">
    <source>
        <dbReference type="Pfam" id="PF04233"/>
    </source>
</evidence>
<dbReference type="Pfam" id="PF04233">
    <property type="entry name" value="Phage_Mu_F"/>
    <property type="match status" value="1"/>
</dbReference>
<accession>A0ABT8XHI3</accession>
<organism evidence="2 3">
    <name type="scientific">Shinella curvata</name>
    <dbReference type="NCBI Taxonomy" id="1817964"/>
    <lineage>
        <taxon>Bacteria</taxon>
        <taxon>Pseudomonadati</taxon>
        <taxon>Pseudomonadota</taxon>
        <taxon>Alphaproteobacteria</taxon>
        <taxon>Hyphomicrobiales</taxon>
        <taxon>Rhizobiaceae</taxon>
        <taxon>Shinella</taxon>
    </lineage>
</organism>
<proteinExistence type="predicted"/>